<dbReference type="RefSeq" id="WP_185779689.1">
    <property type="nucleotide sequence ID" value="NZ_JACJUU010000005.1"/>
</dbReference>
<protein>
    <submittedName>
        <fullName evidence="2">Transcriptional regulator</fullName>
    </submittedName>
</protein>
<gene>
    <name evidence="2" type="ORF">GTU67_08695</name>
</gene>
<accession>A0A842HT41</accession>
<evidence type="ECO:0000313" key="2">
    <source>
        <dbReference type="EMBL" id="MBC2769985.1"/>
    </source>
</evidence>
<reference evidence="2 3" key="1">
    <citation type="submission" date="2020-08" db="EMBL/GenBank/DDBJ databases">
        <title>Paraeoetvoesia sp. YC-7-48 draft genome sequence.</title>
        <authorList>
            <person name="Yao L."/>
        </authorList>
    </citation>
    <scope>NUCLEOTIDE SEQUENCE [LARGE SCALE GENOMIC DNA]</scope>
    <source>
        <strain evidence="3">YC-7-48</strain>
    </source>
</reference>
<sequence>MTNTNPFVLPGFGQSGDMAQNPMMASMEMMRQAWQNLAGAGAGALSAGTVAAPPMSLEELDRRITELRTVENWLRMNLSMLGSTIQGMEVQRATIATLKSFVSPAAAGNDDAPSALEVALGLKPSGQAKIKPASEAPRADTAGAASSDPVTSGSGDNWWNMLQQQFDTLASATAASMKNAESAVSAATQAATDAATKASTSSSVSSGLAAMAAASPAAGAPKPRAARKSASAKKTTASGRAAPRKRAARTKASS</sequence>
<dbReference type="Proteomes" id="UP000545386">
    <property type="component" value="Unassembled WGS sequence"/>
</dbReference>
<keyword evidence="3" id="KW-1185">Reference proteome</keyword>
<feature type="compositionally biased region" description="Polar residues" evidence="1">
    <location>
        <begin position="148"/>
        <end position="158"/>
    </location>
</feature>
<organism evidence="2 3">
    <name type="scientific">Pusillimonas minor</name>
    <dbReference type="NCBI Taxonomy" id="2697024"/>
    <lineage>
        <taxon>Bacteria</taxon>
        <taxon>Pseudomonadati</taxon>
        <taxon>Pseudomonadota</taxon>
        <taxon>Betaproteobacteria</taxon>
        <taxon>Burkholderiales</taxon>
        <taxon>Alcaligenaceae</taxon>
        <taxon>Pusillimonas</taxon>
    </lineage>
</organism>
<name>A0A842HT41_9BURK</name>
<dbReference type="AlphaFoldDB" id="A0A842HT41"/>
<evidence type="ECO:0000256" key="1">
    <source>
        <dbReference type="SAM" id="MobiDB-lite"/>
    </source>
</evidence>
<dbReference type="NCBIfam" id="NF043076">
    <property type="entry name" value="PHA_gran_PhaM"/>
    <property type="match status" value="1"/>
</dbReference>
<feature type="compositionally biased region" description="Low complexity" evidence="1">
    <location>
        <begin position="232"/>
        <end position="241"/>
    </location>
</feature>
<dbReference type="InterPro" id="IPR050026">
    <property type="entry name" value="PHA_gran_PhaM_N"/>
</dbReference>
<evidence type="ECO:0000313" key="3">
    <source>
        <dbReference type="Proteomes" id="UP000545386"/>
    </source>
</evidence>
<feature type="region of interest" description="Disordered" evidence="1">
    <location>
        <begin position="129"/>
        <end position="158"/>
    </location>
</feature>
<feature type="compositionally biased region" description="Basic residues" evidence="1">
    <location>
        <begin position="242"/>
        <end position="254"/>
    </location>
</feature>
<comment type="caution">
    <text evidence="2">The sequence shown here is derived from an EMBL/GenBank/DDBJ whole genome shotgun (WGS) entry which is preliminary data.</text>
</comment>
<dbReference type="EMBL" id="JACJUU010000005">
    <property type="protein sequence ID" value="MBC2769985.1"/>
    <property type="molecule type" value="Genomic_DNA"/>
</dbReference>
<feature type="compositionally biased region" description="Low complexity" evidence="1">
    <location>
        <begin position="199"/>
        <end position="223"/>
    </location>
</feature>
<proteinExistence type="predicted"/>
<feature type="region of interest" description="Disordered" evidence="1">
    <location>
        <begin position="199"/>
        <end position="254"/>
    </location>
</feature>